<dbReference type="OrthoDB" id="9794346at2"/>
<feature type="transmembrane region" description="Helical" evidence="7">
    <location>
        <begin position="174"/>
        <end position="195"/>
    </location>
</feature>
<feature type="domain" description="Tripartite ATP-independent periplasmic transporters DctQ component" evidence="8">
    <location>
        <begin position="186"/>
        <end position="315"/>
    </location>
</feature>
<dbReference type="InterPro" id="IPR055348">
    <property type="entry name" value="DctQ"/>
</dbReference>
<organism evidence="9 10">
    <name type="scientific">Albimonas donghaensis</name>
    <dbReference type="NCBI Taxonomy" id="356660"/>
    <lineage>
        <taxon>Bacteria</taxon>
        <taxon>Pseudomonadati</taxon>
        <taxon>Pseudomonadota</taxon>
        <taxon>Alphaproteobacteria</taxon>
        <taxon>Rhodobacterales</taxon>
        <taxon>Paracoccaceae</taxon>
        <taxon>Albimonas</taxon>
    </lineage>
</organism>
<keyword evidence="6 7" id="KW-0472">Membrane</keyword>
<evidence type="ECO:0000256" key="4">
    <source>
        <dbReference type="ARBA" id="ARBA00022692"/>
    </source>
</evidence>
<dbReference type="GO" id="GO:0005886">
    <property type="term" value="C:plasma membrane"/>
    <property type="evidence" value="ECO:0007669"/>
    <property type="project" value="UniProtKB-SubCell"/>
</dbReference>
<dbReference type="AlphaFoldDB" id="A0A1H3CDA4"/>
<dbReference type="EMBL" id="FNMZ01000006">
    <property type="protein sequence ID" value="SDX51574.1"/>
    <property type="molecule type" value="Genomic_DNA"/>
</dbReference>
<dbReference type="RefSeq" id="WP_092683480.1">
    <property type="nucleotide sequence ID" value="NZ_FNMZ01000006.1"/>
</dbReference>
<comment type="caution">
    <text evidence="7">Lacks conserved residue(s) required for the propagation of feature annotation.</text>
</comment>
<protein>
    <recommendedName>
        <fullName evidence="7">TRAP transporter small permease protein</fullName>
    </recommendedName>
</protein>
<evidence type="ECO:0000256" key="2">
    <source>
        <dbReference type="ARBA" id="ARBA00022448"/>
    </source>
</evidence>
<keyword evidence="10" id="KW-1185">Reference proteome</keyword>
<reference evidence="9 10" key="1">
    <citation type="submission" date="2016-10" db="EMBL/GenBank/DDBJ databases">
        <authorList>
            <person name="de Groot N.N."/>
        </authorList>
    </citation>
    <scope>NUCLEOTIDE SEQUENCE [LARGE SCALE GENOMIC DNA]</scope>
    <source>
        <strain evidence="9 10">DSM 17890</strain>
    </source>
</reference>
<gene>
    <name evidence="9" type="ORF">SAMN05444336_10645</name>
</gene>
<feature type="transmembrane region" description="Helical" evidence="7">
    <location>
        <begin position="207"/>
        <end position="223"/>
    </location>
</feature>
<comment type="subcellular location">
    <subcellularLocation>
        <location evidence="7">Cell inner membrane</location>
        <topology evidence="7">Multi-pass membrane protein</topology>
    </subcellularLocation>
    <subcellularLocation>
        <location evidence="1">Cell membrane</location>
        <topology evidence="1">Multi-pass membrane protein</topology>
    </subcellularLocation>
</comment>
<feature type="transmembrane region" description="Helical" evidence="7">
    <location>
        <begin position="104"/>
        <end position="126"/>
    </location>
</feature>
<evidence type="ECO:0000313" key="10">
    <source>
        <dbReference type="Proteomes" id="UP000199118"/>
    </source>
</evidence>
<evidence type="ECO:0000256" key="1">
    <source>
        <dbReference type="ARBA" id="ARBA00004651"/>
    </source>
</evidence>
<keyword evidence="2 7" id="KW-0813">Transport</keyword>
<dbReference type="STRING" id="356660.SAMN05444336_10645"/>
<evidence type="ECO:0000256" key="6">
    <source>
        <dbReference type="ARBA" id="ARBA00023136"/>
    </source>
</evidence>
<evidence type="ECO:0000256" key="7">
    <source>
        <dbReference type="RuleBase" id="RU369079"/>
    </source>
</evidence>
<comment type="subunit">
    <text evidence="7">The complex comprises the extracytoplasmic solute receptor protein and the two transmembrane proteins.</text>
</comment>
<feature type="transmembrane region" description="Helical" evidence="7">
    <location>
        <begin position="293"/>
        <end position="315"/>
    </location>
</feature>
<evidence type="ECO:0000256" key="3">
    <source>
        <dbReference type="ARBA" id="ARBA00022475"/>
    </source>
</evidence>
<accession>A0A1H3CDA4</accession>
<comment type="function">
    <text evidence="7">Part of the tripartite ATP-independent periplasmic (TRAP) transport system.</text>
</comment>
<proteinExistence type="inferred from homology"/>
<sequence>MTAATDPIRRIGRAGGNDGVDRLFRFVAWANLFCLGVFVFETWLTLIVGVPGPGEALAGGGDIRAWLLLLLYPAGIAAAAAFVFRTPVIGLREDADRITDFNAWVIRGAFFAVLYVGLVDAVISFLRVEEILPVLVGETLANDLARPLFRGPTVHIPLLVLGFVTAFFTRTLGFTWLALLIVAAELMIVLSRFIFAYEQAFMGDLVRFWYAALFLFASAYTLLEEGHVRVDVFYAGFSSRTKGLVNAIGALILGIVLCWTIMMLGMTSRTSIIMAPLLNFEVTQTGFGMYVKYLMAGFLAIFAMTMLIQFCAMLLDAVADRRGDPGAREHDGASVS</sequence>
<evidence type="ECO:0000256" key="5">
    <source>
        <dbReference type="ARBA" id="ARBA00022989"/>
    </source>
</evidence>
<feature type="transmembrane region" description="Helical" evidence="7">
    <location>
        <begin position="26"/>
        <end position="51"/>
    </location>
</feature>
<keyword evidence="4 7" id="KW-0812">Transmembrane</keyword>
<dbReference type="Proteomes" id="UP000199118">
    <property type="component" value="Unassembled WGS sequence"/>
</dbReference>
<keyword evidence="7" id="KW-0997">Cell inner membrane</keyword>
<dbReference type="Pfam" id="PF04290">
    <property type="entry name" value="DctQ"/>
    <property type="match status" value="1"/>
</dbReference>
<evidence type="ECO:0000259" key="8">
    <source>
        <dbReference type="Pfam" id="PF04290"/>
    </source>
</evidence>
<name>A0A1H3CDA4_9RHOB</name>
<feature type="transmembrane region" description="Helical" evidence="7">
    <location>
        <begin position="147"/>
        <end position="168"/>
    </location>
</feature>
<feature type="transmembrane region" description="Helical" evidence="7">
    <location>
        <begin position="63"/>
        <end position="84"/>
    </location>
</feature>
<comment type="similarity">
    <text evidence="7">Belongs to the TRAP transporter small permease family.</text>
</comment>
<dbReference type="GO" id="GO:0022857">
    <property type="term" value="F:transmembrane transporter activity"/>
    <property type="evidence" value="ECO:0007669"/>
    <property type="project" value="UniProtKB-UniRule"/>
</dbReference>
<keyword evidence="5 7" id="KW-1133">Transmembrane helix</keyword>
<keyword evidence="3" id="KW-1003">Cell membrane</keyword>
<evidence type="ECO:0000313" key="9">
    <source>
        <dbReference type="EMBL" id="SDX51574.1"/>
    </source>
</evidence>
<feature type="transmembrane region" description="Helical" evidence="7">
    <location>
        <begin position="243"/>
        <end position="264"/>
    </location>
</feature>